<dbReference type="PANTHER" id="PTHR24256">
    <property type="entry name" value="TRYPTASE-RELATED"/>
    <property type="match status" value="1"/>
</dbReference>
<organism evidence="4 5">
    <name type="scientific">Drosophila rubida</name>
    <dbReference type="NCBI Taxonomy" id="30044"/>
    <lineage>
        <taxon>Eukaryota</taxon>
        <taxon>Metazoa</taxon>
        <taxon>Ecdysozoa</taxon>
        <taxon>Arthropoda</taxon>
        <taxon>Hexapoda</taxon>
        <taxon>Insecta</taxon>
        <taxon>Pterygota</taxon>
        <taxon>Neoptera</taxon>
        <taxon>Endopterygota</taxon>
        <taxon>Diptera</taxon>
        <taxon>Brachycera</taxon>
        <taxon>Muscomorpha</taxon>
        <taxon>Ephydroidea</taxon>
        <taxon>Drosophilidae</taxon>
        <taxon>Drosophila</taxon>
    </lineage>
</organism>
<sequence>MPPWHAKVSTDTTSIRQMLPLGCGFANPQTPDRFSDKPADAQSTRFGEFPWLIKIMFKNEFLGGGTLIAPDIVLTAASLIDGKSNDSLTVVAGEWNANSETEIYPHLERSVQSVIQHAQFDGIVNDIALLVLRSSFSRQPNIHTVCLDTPQTVVQQERCLSVAWTQTGSLPRQNRLAVQARDECSRRMPSPFAQDNKLDAGFICATHLDDSPVLNMGAALFCPMEGMPNQYTQVGIVIGSINRTSSGVFVNMNHYMPWIFLQLGPRGTDLRHYLPFV</sequence>
<feature type="domain" description="Peptidase S1" evidence="3">
    <location>
        <begin position="38"/>
        <end position="264"/>
    </location>
</feature>
<dbReference type="InterPro" id="IPR009003">
    <property type="entry name" value="Peptidase_S1_PA"/>
</dbReference>
<reference evidence="4" key="1">
    <citation type="journal article" date="2021" name="Mol. Ecol. Resour.">
        <title>Phylogenomic analyses of the genus Drosophila reveals genomic signals of climate adaptation.</title>
        <authorList>
            <person name="Li F."/>
            <person name="Rane R.V."/>
            <person name="Luria V."/>
            <person name="Xiong Z."/>
            <person name="Chen J."/>
            <person name="Li Z."/>
            <person name="Catullo R.A."/>
            <person name="Griffin P.C."/>
            <person name="Schiffer M."/>
            <person name="Pearce S."/>
            <person name="Lee S.F."/>
            <person name="McElroy K."/>
            <person name="Stocker A."/>
            <person name="Shirriffs J."/>
            <person name="Cockerell F."/>
            <person name="Coppin C."/>
            <person name="Sgro C.M."/>
            <person name="Karger A."/>
            <person name="Cain J.W."/>
            <person name="Weber J.A."/>
            <person name="Santpere G."/>
            <person name="Kirschner M.W."/>
            <person name="Hoffmann A.A."/>
            <person name="Oakeshott J.G."/>
            <person name="Zhang G."/>
        </authorList>
    </citation>
    <scope>NUCLEOTIDE SEQUENCE</scope>
    <source>
        <strain evidence="4">BGI-SZ-2011g</strain>
    </source>
</reference>
<name>A0AAD4K5K6_9MUSC</name>
<dbReference type="PROSITE" id="PS50240">
    <property type="entry name" value="TRYPSIN_DOM"/>
    <property type="match status" value="1"/>
</dbReference>
<proteinExistence type="inferred from homology"/>
<dbReference type="InterPro" id="IPR043504">
    <property type="entry name" value="Peptidase_S1_PA_chymotrypsin"/>
</dbReference>
<protein>
    <recommendedName>
        <fullName evidence="3">Peptidase S1 domain-containing protein</fullName>
    </recommendedName>
</protein>
<dbReference type="Gene3D" id="2.40.10.10">
    <property type="entry name" value="Trypsin-like serine proteases"/>
    <property type="match status" value="1"/>
</dbReference>
<comment type="similarity">
    <text evidence="2">Belongs to the peptidase S1 family. CLIP subfamily.</text>
</comment>
<evidence type="ECO:0000259" key="3">
    <source>
        <dbReference type="PROSITE" id="PS50240"/>
    </source>
</evidence>
<evidence type="ECO:0000313" key="5">
    <source>
        <dbReference type="Proteomes" id="UP001200034"/>
    </source>
</evidence>
<dbReference type="InterPro" id="IPR001254">
    <property type="entry name" value="Trypsin_dom"/>
</dbReference>
<keyword evidence="5" id="KW-1185">Reference proteome</keyword>
<dbReference type="Pfam" id="PF00089">
    <property type="entry name" value="Trypsin"/>
    <property type="match status" value="1"/>
</dbReference>
<comment type="caution">
    <text evidence="4">The sequence shown here is derived from an EMBL/GenBank/DDBJ whole genome shotgun (WGS) entry which is preliminary data.</text>
</comment>
<evidence type="ECO:0000256" key="1">
    <source>
        <dbReference type="ARBA" id="ARBA00023157"/>
    </source>
</evidence>
<keyword evidence="1" id="KW-1015">Disulfide bond</keyword>
<dbReference type="Proteomes" id="UP001200034">
    <property type="component" value="Unassembled WGS sequence"/>
</dbReference>
<dbReference type="EMBL" id="JAJJHW010001127">
    <property type="protein sequence ID" value="KAH8377918.1"/>
    <property type="molecule type" value="Genomic_DNA"/>
</dbReference>
<gene>
    <name evidence="4" type="ORF">KR093_007948</name>
</gene>
<dbReference type="SUPFAM" id="SSF50494">
    <property type="entry name" value="Trypsin-like serine proteases"/>
    <property type="match status" value="1"/>
</dbReference>
<accession>A0AAD4K5K6</accession>
<evidence type="ECO:0000256" key="2">
    <source>
        <dbReference type="ARBA" id="ARBA00024195"/>
    </source>
</evidence>
<evidence type="ECO:0000313" key="4">
    <source>
        <dbReference type="EMBL" id="KAH8377918.1"/>
    </source>
</evidence>
<dbReference type="GO" id="GO:0006508">
    <property type="term" value="P:proteolysis"/>
    <property type="evidence" value="ECO:0007669"/>
    <property type="project" value="InterPro"/>
</dbReference>
<dbReference type="AlphaFoldDB" id="A0AAD4K5K6"/>
<dbReference type="InterPro" id="IPR051487">
    <property type="entry name" value="Ser/Thr_Proteases_Immune/Dev"/>
</dbReference>
<dbReference type="SMART" id="SM00020">
    <property type="entry name" value="Tryp_SPc"/>
    <property type="match status" value="1"/>
</dbReference>
<dbReference type="GO" id="GO:0004252">
    <property type="term" value="F:serine-type endopeptidase activity"/>
    <property type="evidence" value="ECO:0007669"/>
    <property type="project" value="InterPro"/>
</dbReference>